<evidence type="ECO:0000313" key="1">
    <source>
        <dbReference type="EMBL" id="KAH7973518.1"/>
    </source>
</evidence>
<name>A0ACB8DM34_DERSI</name>
<sequence length="347" mass="39889">MAESIRIIQWNCRSFSRKRAALQFALTNFDPKIDVIALQETETLVKLTGYATYNELSSEQSKPRTAVAIQRNIAAEQVDLELPSLHYTCVRLLPKGKKQLPMIILNIYSPPKDKSIPFVTLLRKICREAGKSQIVVLGDLNAAHMVWGYDRNSRKGLTIMNAANRYEFSIITDSEQPTRIGNSISRNTTPDLCFVKNADGARWSNTELNLGSDHYMLTIDIPAKGYPKKRKFVTKHTKWDLFRFERNRKAPSSITDLGRWVRELIGDADKHTTEIPFEENGPKPDSKLINLWEQQQTLQAEWLKNKHNRQLKLRLAGLDQEIQDYSTLLSSLQWYQICDRINGQLRG</sequence>
<keyword evidence="2" id="KW-1185">Reference proteome</keyword>
<organism evidence="1 2">
    <name type="scientific">Dermacentor silvarum</name>
    <name type="common">Tick</name>
    <dbReference type="NCBI Taxonomy" id="543639"/>
    <lineage>
        <taxon>Eukaryota</taxon>
        <taxon>Metazoa</taxon>
        <taxon>Ecdysozoa</taxon>
        <taxon>Arthropoda</taxon>
        <taxon>Chelicerata</taxon>
        <taxon>Arachnida</taxon>
        <taxon>Acari</taxon>
        <taxon>Parasitiformes</taxon>
        <taxon>Ixodida</taxon>
        <taxon>Ixodoidea</taxon>
        <taxon>Ixodidae</taxon>
        <taxon>Rhipicephalinae</taxon>
        <taxon>Dermacentor</taxon>
    </lineage>
</organism>
<dbReference type="EMBL" id="CM023479">
    <property type="protein sequence ID" value="KAH7973518.1"/>
    <property type="molecule type" value="Genomic_DNA"/>
</dbReference>
<dbReference type="Proteomes" id="UP000821865">
    <property type="component" value="Chromosome 10"/>
</dbReference>
<reference evidence="1" key="1">
    <citation type="submission" date="2020-05" db="EMBL/GenBank/DDBJ databases">
        <title>Large-scale comparative analyses of tick genomes elucidate their genetic diversity and vector capacities.</title>
        <authorList>
            <person name="Jia N."/>
            <person name="Wang J."/>
            <person name="Shi W."/>
            <person name="Du L."/>
            <person name="Sun Y."/>
            <person name="Zhan W."/>
            <person name="Jiang J."/>
            <person name="Wang Q."/>
            <person name="Zhang B."/>
            <person name="Ji P."/>
            <person name="Sakyi L.B."/>
            <person name="Cui X."/>
            <person name="Yuan T."/>
            <person name="Jiang B."/>
            <person name="Yang W."/>
            <person name="Lam T.T.-Y."/>
            <person name="Chang Q."/>
            <person name="Ding S."/>
            <person name="Wang X."/>
            <person name="Zhu J."/>
            <person name="Ruan X."/>
            <person name="Zhao L."/>
            <person name="Wei J."/>
            <person name="Que T."/>
            <person name="Du C."/>
            <person name="Cheng J."/>
            <person name="Dai P."/>
            <person name="Han X."/>
            <person name="Huang E."/>
            <person name="Gao Y."/>
            <person name="Liu J."/>
            <person name="Shao H."/>
            <person name="Ye R."/>
            <person name="Li L."/>
            <person name="Wei W."/>
            <person name="Wang X."/>
            <person name="Wang C."/>
            <person name="Yang T."/>
            <person name="Huo Q."/>
            <person name="Li W."/>
            <person name="Guo W."/>
            <person name="Chen H."/>
            <person name="Zhou L."/>
            <person name="Ni X."/>
            <person name="Tian J."/>
            <person name="Zhou Y."/>
            <person name="Sheng Y."/>
            <person name="Liu T."/>
            <person name="Pan Y."/>
            <person name="Xia L."/>
            <person name="Li J."/>
            <person name="Zhao F."/>
            <person name="Cao W."/>
        </authorList>
    </citation>
    <scope>NUCLEOTIDE SEQUENCE</scope>
    <source>
        <strain evidence="1">Dsil-2018</strain>
    </source>
</reference>
<evidence type="ECO:0000313" key="2">
    <source>
        <dbReference type="Proteomes" id="UP000821865"/>
    </source>
</evidence>
<comment type="caution">
    <text evidence="1">The sequence shown here is derived from an EMBL/GenBank/DDBJ whole genome shotgun (WGS) entry which is preliminary data.</text>
</comment>
<accession>A0ACB8DM34</accession>
<proteinExistence type="predicted"/>
<gene>
    <name evidence="1" type="ORF">HPB49_002001</name>
</gene>
<protein>
    <submittedName>
        <fullName evidence="1">Uncharacterized protein</fullName>
    </submittedName>
</protein>